<dbReference type="AlphaFoldDB" id="A0A7I8DK10"/>
<feature type="coiled-coil region" evidence="6">
    <location>
        <begin position="244"/>
        <end position="303"/>
    </location>
</feature>
<sequence>MVRKVLYKNTLIKIKKSIGRFLSLFMIILVGVGFFAGINESVPDITSSLSNYMQTQKLMNFQIVSTMGLTSEDVTALKALKNIRTVTPSYSLDVLADGNALRIQALEQDINTVQLLKGRMPETLTECIADNSHYNLGDKIKITSDESDKLKNTEFTVVGTIKTPLFLNADYGSTIVGDGKLYSFLYVKKENFILEAFTNINILAAGTDNLNAFSSEYKAKTTKLQTEIESIKSSRETARYQEIYDKANNKILSKQRDFEKEKAKGEKKLSDAKKTLDKNASKLNTAKKELSEKESDLNKTITKQNATFADAKKQIADGWAQIDSALAKNGIKRSELDGKIAELGSALDTLKTNMSQLPKDSPQYKELDAQLQNYTVAYQGLLSLKNSIQNLTVKEKELNGGIAAFHTQIDSAKVQIEKGKKELAKNDKKINDGYDKYNKNLKEFQTKISDGESKLNEAKDKLADIEKPKWTILERSNVINGYDDIKTAAGTIQQIAVVIPLFFILIVVLMTSNTMGRMIAEERGELGTLASLGFSDPSIVTTYLLYVLTATVLGSISGYFIGCSVIPQIVYKCFPYILPPLNLQFNAISFLLILVVAVFLMTIVTIIFCRHELKEHPAALMRPIPPKKGQIILLERIGVIWKHLSFTWKVTMRNIFRYKPRVFMTVIGISGCTALLLTGFGVKDSITGVAEKQYGDIFRYNDMIVLKEDTNSMDNELTSLLEKGEVINPLLIKQISVTALSKKKELDAYLITPEDKKAFTDYYKLSNYKNGSAISLNDNGVIISEKIAELFHLKIGDALSMKDPDNNSYSLPISAIAENHIKNYIYISKALYTKTFQSEPTYNMIVSDYKGDGAALAKSLLASKNVINVTFTKDILTRAIKENSSLNSVVLLLVVISSLLAVIVLYNLTSINISERKREIATLKVLGFNDMETNEYIYREALLLTIISIGVGLLLGVVFHGFVMGMISRDEFVYFKSVKGLSFLWTFLITMVFSLVMQINTYFKLRQIDMIESLKSVE</sequence>
<dbReference type="Pfam" id="PF02687">
    <property type="entry name" value="FtsX"/>
    <property type="match status" value="2"/>
</dbReference>
<keyword evidence="4 7" id="KW-1133">Transmembrane helix</keyword>
<dbReference type="InterPro" id="IPR038766">
    <property type="entry name" value="Membrane_comp_ABC_pdt"/>
</dbReference>
<feature type="transmembrane region" description="Helical" evidence="7">
    <location>
        <begin position="983"/>
        <end position="1003"/>
    </location>
</feature>
<evidence type="ECO:0000256" key="2">
    <source>
        <dbReference type="ARBA" id="ARBA00022475"/>
    </source>
</evidence>
<reference evidence="9 10" key="1">
    <citation type="submission" date="2020-08" db="EMBL/GenBank/DDBJ databases">
        <title>Draft genome sequencing of an Anaerocolumna strain isolated from anoxic soil subjected to BSD treatment.</title>
        <authorList>
            <person name="Uek A."/>
            <person name="Tonouchi A."/>
        </authorList>
    </citation>
    <scope>NUCLEOTIDE SEQUENCE [LARGE SCALE GENOMIC DNA]</scope>
    <source>
        <strain evidence="9 10">CTTW</strain>
    </source>
</reference>
<dbReference type="PANTHER" id="PTHR30287">
    <property type="entry name" value="MEMBRANE COMPONENT OF PREDICTED ABC SUPERFAMILY METABOLITE UPTAKE TRANSPORTER"/>
    <property type="match status" value="1"/>
</dbReference>
<keyword evidence="2" id="KW-1003">Cell membrane</keyword>
<evidence type="ECO:0000313" key="9">
    <source>
        <dbReference type="EMBL" id="BCJ98749.1"/>
    </source>
</evidence>
<keyword evidence="6" id="KW-0175">Coiled coil</keyword>
<dbReference type="KEGG" id="acht:bsdcttw_17900"/>
<proteinExistence type="predicted"/>
<organism evidence="9 10">
    <name type="scientific">Anaerocolumna chitinilytica</name>
    <dbReference type="NCBI Taxonomy" id="1727145"/>
    <lineage>
        <taxon>Bacteria</taxon>
        <taxon>Bacillati</taxon>
        <taxon>Bacillota</taxon>
        <taxon>Clostridia</taxon>
        <taxon>Lachnospirales</taxon>
        <taxon>Lachnospiraceae</taxon>
        <taxon>Anaerocolumna</taxon>
    </lineage>
</organism>
<keyword evidence="3 7" id="KW-0812">Transmembrane</keyword>
<feature type="transmembrane region" description="Helical" evidence="7">
    <location>
        <begin position="492"/>
        <end position="510"/>
    </location>
</feature>
<feature type="transmembrane region" description="Helical" evidence="7">
    <location>
        <begin position="941"/>
        <end position="963"/>
    </location>
</feature>
<comment type="subcellular location">
    <subcellularLocation>
        <location evidence="1">Cell membrane</location>
        <topology evidence="1">Multi-pass membrane protein</topology>
    </subcellularLocation>
</comment>
<name>A0A7I8DK10_9FIRM</name>
<feature type="transmembrane region" description="Helical" evidence="7">
    <location>
        <begin position="662"/>
        <end position="682"/>
    </location>
</feature>
<evidence type="ECO:0000256" key="3">
    <source>
        <dbReference type="ARBA" id="ARBA00022692"/>
    </source>
</evidence>
<feature type="transmembrane region" description="Helical" evidence="7">
    <location>
        <begin position="543"/>
        <end position="567"/>
    </location>
</feature>
<feature type="transmembrane region" description="Helical" evidence="7">
    <location>
        <begin position="587"/>
        <end position="609"/>
    </location>
</feature>
<dbReference type="GO" id="GO:0005886">
    <property type="term" value="C:plasma membrane"/>
    <property type="evidence" value="ECO:0007669"/>
    <property type="project" value="UniProtKB-SubCell"/>
</dbReference>
<evidence type="ECO:0000259" key="8">
    <source>
        <dbReference type="Pfam" id="PF02687"/>
    </source>
</evidence>
<feature type="domain" description="ABC3 transporter permease C-terminal" evidence="8">
    <location>
        <begin position="892"/>
        <end position="1005"/>
    </location>
</feature>
<reference evidence="9 10" key="2">
    <citation type="submission" date="2020-08" db="EMBL/GenBank/DDBJ databases">
        <authorList>
            <person name="Ueki A."/>
            <person name="Tonouchi A."/>
        </authorList>
    </citation>
    <scope>NUCLEOTIDE SEQUENCE [LARGE SCALE GENOMIC DNA]</scope>
    <source>
        <strain evidence="9 10">CTTW</strain>
    </source>
</reference>
<gene>
    <name evidence="9" type="ORF">bsdcttw_17900</name>
</gene>
<evidence type="ECO:0000256" key="4">
    <source>
        <dbReference type="ARBA" id="ARBA00022989"/>
    </source>
</evidence>
<dbReference type="EMBL" id="AP023368">
    <property type="protein sequence ID" value="BCJ98749.1"/>
    <property type="molecule type" value="Genomic_DNA"/>
</dbReference>
<evidence type="ECO:0000313" key="10">
    <source>
        <dbReference type="Proteomes" id="UP000515703"/>
    </source>
</evidence>
<feature type="coiled-coil region" evidence="6">
    <location>
        <begin position="434"/>
        <end position="461"/>
    </location>
</feature>
<feature type="transmembrane region" description="Helical" evidence="7">
    <location>
        <begin position="889"/>
        <end position="908"/>
    </location>
</feature>
<evidence type="ECO:0000256" key="1">
    <source>
        <dbReference type="ARBA" id="ARBA00004651"/>
    </source>
</evidence>
<keyword evidence="10" id="KW-1185">Reference proteome</keyword>
<accession>A0A7I8DK10</accession>
<feature type="domain" description="ABC3 transporter permease C-terminal" evidence="8">
    <location>
        <begin position="498"/>
        <end position="611"/>
    </location>
</feature>
<evidence type="ECO:0000256" key="6">
    <source>
        <dbReference type="SAM" id="Coils"/>
    </source>
</evidence>
<protein>
    <submittedName>
        <fullName evidence="9">ABC transporter permease</fullName>
    </submittedName>
</protein>
<dbReference type="InterPro" id="IPR003838">
    <property type="entry name" value="ABC3_permease_C"/>
</dbReference>
<feature type="transmembrane region" description="Helical" evidence="7">
    <location>
        <begin position="21"/>
        <end position="38"/>
    </location>
</feature>
<keyword evidence="5 7" id="KW-0472">Membrane</keyword>
<dbReference type="Proteomes" id="UP000515703">
    <property type="component" value="Chromosome"/>
</dbReference>
<evidence type="ECO:0000256" key="7">
    <source>
        <dbReference type="SAM" id="Phobius"/>
    </source>
</evidence>
<evidence type="ECO:0000256" key="5">
    <source>
        <dbReference type="ARBA" id="ARBA00023136"/>
    </source>
</evidence>
<dbReference type="PANTHER" id="PTHR30287:SF1">
    <property type="entry name" value="INNER MEMBRANE PROTEIN"/>
    <property type="match status" value="1"/>
</dbReference>